<evidence type="ECO:0008006" key="3">
    <source>
        <dbReference type="Google" id="ProtNLM"/>
    </source>
</evidence>
<reference evidence="1 2" key="1">
    <citation type="submission" date="2018-04" db="EMBL/GenBank/DDBJ databases">
        <title>Genomic Encyclopedia of Archaeal and Bacterial Type Strains, Phase II (KMG-II): from individual species to whole genera.</title>
        <authorList>
            <person name="Goeker M."/>
        </authorList>
    </citation>
    <scope>NUCLEOTIDE SEQUENCE [LARGE SCALE GENOMIC DNA]</scope>
    <source>
        <strain evidence="1 2">DSM 23382</strain>
    </source>
</reference>
<comment type="caution">
    <text evidence="1">The sequence shown here is derived from an EMBL/GenBank/DDBJ whole genome shotgun (WGS) entry which is preliminary data.</text>
</comment>
<dbReference type="SUPFAM" id="SSF53756">
    <property type="entry name" value="UDP-Glycosyltransferase/glycogen phosphorylase"/>
    <property type="match status" value="1"/>
</dbReference>
<name>A0A2T5V5V1_9HYPH</name>
<evidence type="ECO:0000313" key="1">
    <source>
        <dbReference type="EMBL" id="PTW59129.1"/>
    </source>
</evidence>
<dbReference type="Pfam" id="PF06258">
    <property type="entry name" value="Mito_fiss_Elm1"/>
    <property type="match status" value="1"/>
</dbReference>
<dbReference type="AlphaFoldDB" id="A0A2T5V5V1"/>
<dbReference type="PANTHER" id="PTHR33986">
    <property type="entry name" value="OS02G0535700 PROTEIN"/>
    <property type="match status" value="1"/>
</dbReference>
<dbReference type="PANTHER" id="PTHR33986:SF15">
    <property type="entry name" value="MITOCHONDRIAL FISSION PROTEIN ELM1"/>
    <property type="match status" value="1"/>
</dbReference>
<dbReference type="EMBL" id="QAYG01000008">
    <property type="protein sequence ID" value="PTW59129.1"/>
    <property type="molecule type" value="Genomic_DNA"/>
</dbReference>
<gene>
    <name evidence="1" type="ORF">C8N35_108166</name>
</gene>
<evidence type="ECO:0000313" key="2">
    <source>
        <dbReference type="Proteomes" id="UP000244081"/>
    </source>
</evidence>
<proteinExistence type="predicted"/>
<accession>A0A2T5V5V1</accession>
<organism evidence="1 2">
    <name type="scientific">Breoghania corrubedonensis</name>
    <dbReference type="NCBI Taxonomy" id="665038"/>
    <lineage>
        <taxon>Bacteria</taxon>
        <taxon>Pseudomonadati</taxon>
        <taxon>Pseudomonadota</taxon>
        <taxon>Alphaproteobacteria</taxon>
        <taxon>Hyphomicrobiales</taxon>
        <taxon>Stappiaceae</taxon>
        <taxon>Breoghania</taxon>
    </lineage>
</organism>
<dbReference type="InterPro" id="IPR009367">
    <property type="entry name" value="Elm1-like"/>
</dbReference>
<keyword evidence="2" id="KW-1185">Reference proteome</keyword>
<sequence>MPAPVTESSAHLEIRSAWVLSDGKAGDENQCAAVAEALGCTFEKRHVAPRAPFVWAMPWGPIDPRERPSRPQSPIRPPYPDLVIASGRRTVPYLRYVSRASGGATMTAFLKDPLTGATTADFIWVPAHDRLRGDNVLATPTPPHRFSKVQLSRLRVMPPADVAHLASPRVAVLIGGDSRHHRFTAYDVEALGHRLEHLAETSHLMVTLSRRTPELLADRIAGVVKIGGPHLLWDGTGENPLAAYLACADAVVVTADSTNMVGEAAATGRPVLVYEPSGGHEKIRKFLDNMSALGVTRPFAGRLETYRYEPLDSTPVIAEAIRALWQARHAGKSGKS</sequence>
<dbReference type="Proteomes" id="UP000244081">
    <property type="component" value="Unassembled WGS sequence"/>
</dbReference>
<protein>
    <recommendedName>
        <fullName evidence="3">Mitochondrial fission protein ELM1</fullName>
    </recommendedName>
</protein>